<gene>
    <name evidence="1" type="ORF">ASPCADRAFT_134063</name>
</gene>
<organism evidence="1 2">
    <name type="scientific">Aspergillus carbonarius (strain ITEM 5010)</name>
    <dbReference type="NCBI Taxonomy" id="602072"/>
    <lineage>
        <taxon>Eukaryota</taxon>
        <taxon>Fungi</taxon>
        <taxon>Dikarya</taxon>
        <taxon>Ascomycota</taxon>
        <taxon>Pezizomycotina</taxon>
        <taxon>Eurotiomycetes</taxon>
        <taxon>Eurotiomycetidae</taxon>
        <taxon>Eurotiales</taxon>
        <taxon>Aspergillaceae</taxon>
        <taxon>Aspergillus</taxon>
        <taxon>Aspergillus subgen. Circumdati</taxon>
    </lineage>
</organism>
<keyword evidence="2" id="KW-1185">Reference proteome</keyword>
<dbReference type="VEuPathDB" id="FungiDB:ASPCADRAFT_134063"/>
<dbReference type="AlphaFoldDB" id="A0A1R3RAJ8"/>
<proteinExistence type="predicted"/>
<protein>
    <submittedName>
        <fullName evidence="1">Uncharacterized protein</fullName>
    </submittedName>
</protein>
<evidence type="ECO:0000313" key="2">
    <source>
        <dbReference type="Proteomes" id="UP000188318"/>
    </source>
</evidence>
<reference evidence="2" key="1">
    <citation type="journal article" date="2017" name="Genome Biol.">
        <title>Comparative genomics reveals high biological diversity and specific adaptations in the industrially and medically important fungal genus Aspergillus.</title>
        <authorList>
            <person name="de Vries R.P."/>
            <person name="Riley R."/>
            <person name="Wiebenga A."/>
            <person name="Aguilar-Osorio G."/>
            <person name="Amillis S."/>
            <person name="Uchima C.A."/>
            <person name="Anderluh G."/>
            <person name="Asadollahi M."/>
            <person name="Askin M."/>
            <person name="Barry K."/>
            <person name="Battaglia E."/>
            <person name="Bayram O."/>
            <person name="Benocci T."/>
            <person name="Braus-Stromeyer S.A."/>
            <person name="Caldana C."/>
            <person name="Canovas D."/>
            <person name="Cerqueira G.C."/>
            <person name="Chen F."/>
            <person name="Chen W."/>
            <person name="Choi C."/>
            <person name="Clum A."/>
            <person name="Dos Santos R.A."/>
            <person name="Damasio A.R."/>
            <person name="Diallinas G."/>
            <person name="Emri T."/>
            <person name="Fekete E."/>
            <person name="Flipphi M."/>
            <person name="Freyberg S."/>
            <person name="Gallo A."/>
            <person name="Gournas C."/>
            <person name="Habgood R."/>
            <person name="Hainaut M."/>
            <person name="Harispe M.L."/>
            <person name="Henrissat B."/>
            <person name="Hilden K.S."/>
            <person name="Hope R."/>
            <person name="Hossain A."/>
            <person name="Karabika E."/>
            <person name="Karaffa L."/>
            <person name="Karanyi Z."/>
            <person name="Krasevec N."/>
            <person name="Kuo A."/>
            <person name="Kusch H."/>
            <person name="LaButti K."/>
            <person name="Lagendijk E.L."/>
            <person name="Lapidus A."/>
            <person name="Levasseur A."/>
            <person name="Lindquist E."/>
            <person name="Lipzen A."/>
            <person name="Logrieco A.F."/>
            <person name="MacCabe A."/>
            <person name="Maekelae M.R."/>
            <person name="Malavazi I."/>
            <person name="Melin P."/>
            <person name="Meyer V."/>
            <person name="Mielnichuk N."/>
            <person name="Miskei M."/>
            <person name="Molnar A.P."/>
            <person name="Mule G."/>
            <person name="Ngan C.Y."/>
            <person name="Orejas M."/>
            <person name="Orosz E."/>
            <person name="Ouedraogo J.P."/>
            <person name="Overkamp K.M."/>
            <person name="Park H.-S."/>
            <person name="Perrone G."/>
            <person name="Piumi F."/>
            <person name="Punt P.J."/>
            <person name="Ram A.F."/>
            <person name="Ramon A."/>
            <person name="Rauscher S."/>
            <person name="Record E."/>
            <person name="Riano-Pachon D.M."/>
            <person name="Robert V."/>
            <person name="Roehrig J."/>
            <person name="Ruller R."/>
            <person name="Salamov A."/>
            <person name="Salih N.S."/>
            <person name="Samson R.A."/>
            <person name="Sandor E."/>
            <person name="Sanguinetti M."/>
            <person name="Schuetze T."/>
            <person name="Sepcic K."/>
            <person name="Shelest E."/>
            <person name="Sherlock G."/>
            <person name="Sophianopoulou V."/>
            <person name="Squina F.M."/>
            <person name="Sun H."/>
            <person name="Susca A."/>
            <person name="Todd R.B."/>
            <person name="Tsang A."/>
            <person name="Unkles S.E."/>
            <person name="van de Wiele N."/>
            <person name="van Rossen-Uffink D."/>
            <person name="Oliveira J.V."/>
            <person name="Vesth T.C."/>
            <person name="Visser J."/>
            <person name="Yu J.-H."/>
            <person name="Zhou M."/>
            <person name="Andersen M.R."/>
            <person name="Archer D.B."/>
            <person name="Baker S.E."/>
            <person name="Benoit I."/>
            <person name="Brakhage A.A."/>
            <person name="Braus G.H."/>
            <person name="Fischer R."/>
            <person name="Frisvad J.C."/>
            <person name="Goldman G.H."/>
            <person name="Houbraken J."/>
            <person name="Oakley B."/>
            <person name="Pocsi I."/>
            <person name="Scazzocchio C."/>
            <person name="Seiboth B."/>
            <person name="vanKuyk P.A."/>
            <person name="Wortman J."/>
            <person name="Dyer P.S."/>
            <person name="Grigoriev I.V."/>
        </authorList>
    </citation>
    <scope>NUCLEOTIDE SEQUENCE [LARGE SCALE GENOMIC DNA]</scope>
    <source>
        <strain evidence="2">ITEM 5010</strain>
    </source>
</reference>
<dbReference type="Proteomes" id="UP000188318">
    <property type="component" value="Unassembled WGS sequence"/>
</dbReference>
<dbReference type="EMBL" id="KV907510">
    <property type="protein sequence ID" value="OOF91509.1"/>
    <property type="molecule type" value="Genomic_DNA"/>
</dbReference>
<sequence>MISHDGAGPMVLCLASSSKGSPGDLQGIGSVSTSVKTVSKAILIVDPKPCRLSYHPITVISYLSCIRPSDELSERSTLDRISPKETRASCAPTSNGSGWLFGLGIG</sequence>
<evidence type="ECO:0000313" key="1">
    <source>
        <dbReference type="EMBL" id="OOF91509.1"/>
    </source>
</evidence>
<name>A0A1R3RAJ8_ASPC5</name>
<accession>A0A1R3RAJ8</accession>